<dbReference type="AlphaFoldDB" id="D4DMG9"/>
<dbReference type="Proteomes" id="UP000005536">
    <property type="component" value="Unassembled WGS sequence"/>
</dbReference>
<reference evidence="1 2" key="1">
    <citation type="submission" date="2010-02" db="EMBL/GenBank/DDBJ databases">
        <authorList>
            <person name="Weinstock G."/>
            <person name="Sodergren E."/>
            <person name="Clifton S."/>
            <person name="Fulton L."/>
            <person name="Fulton B."/>
            <person name="Courtney L."/>
            <person name="Fronick C."/>
            <person name="Harrison M."/>
            <person name="Strong C."/>
            <person name="Farmer C."/>
            <person name="Delahaunty K."/>
            <person name="Markovic C."/>
            <person name="Hall O."/>
            <person name="Minx P."/>
            <person name="Tomlinson C."/>
            <person name="Mitreva M."/>
            <person name="Nelson J."/>
            <person name="Hou S."/>
            <person name="Wollam A."/>
            <person name="Pepin K.H."/>
            <person name="Johnson M."/>
            <person name="Bhonagiri V."/>
            <person name="Zhang X."/>
            <person name="Suruliraj S."/>
            <person name="Warren W."/>
            <person name="Chinwalla A."/>
            <person name="Mardis E.R."/>
            <person name="Wilson R.K."/>
        </authorList>
    </citation>
    <scope>NUCLEOTIDE SEQUENCE [LARGE SCALE GENOMIC DNA]</scope>
    <source>
        <strain evidence="1 2">ATCC 29315</strain>
    </source>
</reference>
<comment type="caution">
    <text evidence="1">The sequence shown here is derived from an EMBL/GenBank/DDBJ whole genome shotgun (WGS) entry which is preliminary data.</text>
</comment>
<gene>
    <name evidence="1" type="ORF">NEIELOOT_00237</name>
</gene>
<evidence type="ECO:0000313" key="2">
    <source>
        <dbReference type="Proteomes" id="UP000005536"/>
    </source>
</evidence>
<name>D4DMG9_NEIEG</name>
<organism evidence="1 2">
    <name type="scientific">Neisseria elongata subsp. glycolytica ATCC 29315</name>
    <dbReference type="NCBI Taxonomy" id="546263"/>
    <lineage>
        <taxon>Bacteria</taxon>
        <taxon>Pseudomonadati</taxon>
        <taxon>Pseudomonadota</taxon>
        <taxon>Betaproteobacteria</taxon>
        <taxon>Neisseriales</taxon>
        <taxon>Neisseriaceae</taxon>
        <taxon>Neisseria</taxon>
    </lineage>
</organism>
<protein>
    <submittedName>
        <fullName evidence="1">Uncharacterized protein</fullName>
    </submittedName>
</protein>
<proteinExistence type="predicted"/>
<accession>D4DMG9</accession>
<sequence length="56" mass="6391">MRFPNCKLTVLKKQPAHLENKVQAAFCFNFIGVILKHHSSFAENSLCANLRLSVKF</sequence>
<dbReference type="EMBL" id="ADBF01000006">
    <property type="protein sequence ID" value="EFE50886.1"/>
    <property type="molecule type" value="Genomic_DNA"/>
</dbReference>
<evidence type="ECO:0000313" key="1">
    <source>
        <dbReference type="EMBL" id="EFE50886.1"/>
    </source>
</evidence>